<evidence type="ECO:0000313" key="4">
    <source>
        <dbReference type="Proteomes" id="UP001151760"/>
    </source>
</evidence>
<accession>A0ABQ5AAI2</accession>
<keyword evidence="4" id="KW-1185">Reference proteome</keyword>
<name>A0ABQ5AAI2_9ASTR</name>
<dbReference type="Pfam" id="PF07727">
    <property type="entry name" value="RVT_2"/>
    <property type="match status" value="1"/>
</dbReference>
<gene>
    <name evidence="3" type="ORF">Tco_0820829</name>
</gene>
<feature type="coiled-coil region" evidence="1">
    <location>
        <begin position="53"/>
        <end position="80"/>
    </location>
</feature>
<dbReference type="InterPro" id="IPR013103">
    <property type="entry name" value="RVT_2"/>
</dbReference>
<dbReference type="PANTHER" id="PTHR11439">
    <property type="entry name" value="GAG-POL-RELATED RETROTRANSPOSON"/>
    <property type="match status" value="1"/>
</dbReference>
<proteinExistence type="predicted"/>
<keyword evidence="1" id="KW-0175">Coiled coil</keyword>
<reference evidence="3" key="1">
    <citation type="journal article" date="2022" name="Int. J. Mol. Sci.">
        <title>Draft Genome of Tanacetum Coccineum: Genomic Comparison of Closely Related Tanacetum-Family Plants.</title>
        <authorList>
            <person name="Yamashiro T."/>
            <person name="Shiraishi A."/>
            <person name="Nakayama K."/>
            <person name="Satake H."/>
        </authorList>
    </citation>
    <scope>NUCLEOTIDE SEQUENCE</scope>
</reference>
<dbReference type="Proteomes" id="UP001151760">
    <property type="component" value="Unassembled WGS sequence"/>
</dbReference>
<reference evidence="3" key="2">
    <citation type="submission" date="2022-01" db="EMBL/GenBank/DDBJ databases">
        <authorList>
            <person name="Yamashiro T."/>
            <person name="Shiraishi A."/>
            <person name="Satake H."/>
            <person name="Nakayama K."/>
        </authorList>
    </citation>
    <scope>NUCLEOTIDE SEQUENCE</scope>
</reference>
<dbReference type="EMBL" id="BQNB010012134">
    <property type="protein sequence ID" value="GJS99659.1"/>
    <property type="molecule type" value="Genomic_DNA"/>
</dbReference>
<evidence type="ECO:0000259" key="2">
    <source>
        <dbReference type="Pfam" id="PF07727"/>
    </source>
</evidence>
<evidence type="ECO:0000313" key="3">
    <source>
        <dbReference type="EMBL" id="GJS99659.1"/>
    </source>
</evidence>
<dbReference type="PANTHER" id="PTHR11439:SF483">
    <property type="entry name" value="PEPTIDE SYNTHASE GLIP-LIKE, PUTATIVE (AFU_ORTHOLOGUE AFUA_3G12920)-RELATED"/>
    <property type="match status" value="1"/>
</dbReference>
<dbReference type="InterPro" id="IPR043502">
    <property type="entry name" value="DNA/RNA_pol_sf"/>
</dbReference>
<organism evidence="3 4">
    <name type="scientific">Tanacetum coccineum</name>
    <dbReference type="NCBI Taxonomy" id="301880"/>
    <lineage>
        <taxon>Eukaryota</taxon>
        <taxon>Viridiplantae</taxon>
        <taxon>Streptophyta</taxon>
        <taxon>Embryophyta</taxon>
        <taxon>Tracheophyta</taxon>
        <taxon>Spermatophyta</taxon>
        <taxon>Magnoliopsida</taxon>
        <taxon>eudicotyledons</taxon>
        <taxon>Gunneridae</taxon>
        <taxon>Pentapetalae</taxon>
        <taxon>asterids</taxon>
        <taxon>campanulids</taxon>
        <taxon>Asterales</taxon>
        <taxon>Asteraceae</taxon>
        <taxon>Asteroideae</taxon>
        <taxon>Anthemideae</taxon>
        <taxon>Anthemidinae</taxon>
        <taxon>Tanacetum</taxon>
    </lineage>
</organism>
<comment type="caution">
    <text evidence="3">The sequence shown here is derived from an EMBL/GenBank/DDBJ whole genome shotgun (WGS) entry which is preliminary data.</text>
</comment>
<sequence>MNANITNWSSPAYQEFHMIIKDEISPIVNQVDARVQNFENHFVEEAAKFVRDFKSLAKEAEESLDKITVLENENEHLLRAIVSQDIMSIVINPLKTSRVENFVPNKAVKASVRTKPITTSQPHVITKKDVNSDLHGFSSTGLDNSTKTRRLQPRSNIKNYRVTSASKSSCIKNKEVEVEEHHRNLLLSKNQKHMSSECNNIKLAIQNDKSKVKFLGTVRFGNDHVATILGYGDLQWGNIMIARVYYIECLGHNLFLVVQFCDSDLEVTFRRNICFVRNLEGVNPLKGNHTINLYTINLHEMASASLICLMARATSTKIRKIMETMNVTFDELSAMAFEQRTSKPGLQITTPGQITMYDDYIGGQPSAAQRTTLVAPAPQDVDKLQQQQHDQKQDNQAQLQPEAVAKNVPNVMFDGNTFVNPFAPPSTSSAESSSQYVDPLDVWVLVPAPDNIKLLTLKWLFKNEHDKDNTIIQNKTRLVVRGYRQEEGIDFEESFAPVARMEAIRIFLAYAAHKSFIVFQMNVEIAFLHGSLKEDLYVCQPEGFIDVDHPSHVYKLKKALYGLKQAPRAWYNELSKFLLHNHFNKGSIDPTLFIRCFDDDILVAQPTEKHLKEVKRIFCYLRGIVNMGLWYTKDSGFELTGFSNADYTGCRDSFKSTSGGTQFLGEKLLTDYGFHFKNIPIYCDTKSAIAISCNPVQHFRTKHIAVRYHFIKEHIEKGMIELYFVKTDYQLADIFTKALPVD</sequence>
<dbReference type="CDD" id="cd09272">
    <property type="entry name" value="RNase_HI_RT_Ty1"/>
    <property type="match status" value="1"/>
</dbReference>
<feature type="domain" description="Reverse transcriptase Ty1/copia-type" evidence="2">
    <location>
        <begin position="441"/>
        <end position="603"/>
    </location>
</feature>
<dbReference type="SUPFAM" id="SSF56672">
    <property type="entry name" value="DNA/RNA polymerases"/>
    <property type="match status" value="1"/>
</dbReference>
<evidence type="ECO:0000256" key="1">
    <source>
        <dbReference type="SAM" id="Coils"/>
    </source>
</evidence>
<protein>
    <submittedName>
        <fullName evidence="3">Retrovirus-related pol polyprotein from transposon TNT 1-94</fullName>
    </submittedName>
</protein>